<sequence length="150" mass="16627">MSMVFFCLDVKIWIDNEIRDMDMIKCLYYEILLSCEDIMAEQQAMPNNSIRGLDVMNQIKTAVENACSCVISCADILALATKISYVRVRVSMIAIPVMLMFSIIALLSAFAFHDNHHQKLLIGSVGLGVSVAMYASSLVAMVSNLYLSST</sequence>
<keyword evidence="14" id="KW-0472">Membrane</keyword>
<keyword evidence="14" id="KW-1133">Transmembrane helix</keyword>
<dbReference type="AlphaFoldDB" id="A0AAN9KJ65"/>
<dbReference type="InterPro" id="IPR010255">
    <property type="entry name" value="Haem_peroxidase_sf"/>
</dbReference>
<comment type="catalytic activity">
    <reaction evidence="1">
        <text>2 a phenolic donor + H2O2 = 2 a phenolic radical donor + 2 H2O</text>
        <dbReference type="Rhea" id="RHEA:56136"/>
        <dbReference type="ChEBI" id="CHEBI:15377"/>
        <dbReference type="ChEBI" id="CHEBI:16240"/>
        <dbReference type="ChEBI" id="CHEBI:139520"/>
        <dbReference type="ChEBI" id="CHEBI:139521"/>
        <dbReference type="EC" id="1.11.1.7"/>
    </reaction>
</comment>
<dbReference type="PANTHER" id="PTHR31388:SF270">
    <property type="entry name" value="PEROXIDASE 22-RELATED"/>
    <property type="match status" value="1"/>
</dbReference>
<protein>
    <recommendedName>
        <fullName evidence="3">peroxidase</fullName>
        <ecNumber evidence="3">1.11.1.7</ecNumber>
    </recommendedName>
</protein>
<comment type="caution">
    <text evidence="16">The sequence shown here is derived from an EMBL/GenBank/DDBJ whole genome shotgun (WGS) entry which is preliminary data.</text>
</comment>
<dbReference type="SUPFAM" id="SSF48113">
    <property type="entry name" value="Heme-dependent peroxidases"/>
    <property type="match status" value="1"/>
</dbReference>
<evidence type="ECO:0000256" key="6">
    <source>
        <dbReference type="ARBA" id="ARBA00022723"/>
    </source>
</evidence>
<evidence type="ECO:0000256" key="1">
    <source>
        <dbReference type="ARBA" id="ARBA00000189"/>
    </source>
</evidence>
<dbReference type="InterPro" id="IPR002016">
    <property type="entry name" value="Haem_peroxidase"/>
</dbReference>
<dbReference type="Pfam" id="PF00141">
    <property type="entry name" value="peroxidase"/>
    <property type="match status" value="1"/>
</dbReference>
<comment type="similarity">
    <text evidence="13">Belongs to the peroxidase family.</text>
</comment>
<evidence type="ECO:0000259" key="15">
    <source>
        <dbReference type="PROSITE" id="PS50873"/>
    </source>
</evidence>
<evidence type="ECO:0000256" key="8">
    <source>
        <dbReference type="ARBA" id="ARBA00023002"/>
    </source>
</evidence>
<keyword evidence="11" id="KW-0376">Hydrogen peroxide</keyword>
<evidence type="ECO:0000313" key="17">
    <source>
        <dbReference type="Proteomes" id="UP001359559"/>
    </source>
</evidence>
<dbReference type="PROSITE" id="PS50873">
    <property type="entry name" value="PEROXIDASE_4"/>
    <property type="match status" value="1"/>
</dbReference>
<evidence type="ECO:0000256" key="13">
    <source>
        <dbReference type="RuleBase" id="RU004241"/>
    </source>
</evidence>
<feature type="transmembrane region" description="Helical" evidence="14">
    <location>
        <begin position="92"/>
        <end position="113"/>
    </location>
</feature>
<evidence type="ECO:0000256" key="11">
    <source>
        <dbReference type="ARBA" id="ARBA00023324"/>
    </source>
</evidence>
<feature type="transmembrane region" description="Helical" evidence="14">
    <location>
        <begin position="125"/>
        <end position="147"/>
    </location>
</feature>
<keyword evidence="17" id="KW-1185">Reference proteome</keyword>
<evidence type="ECO:0000256" key="4">
    <source>
        <dbReference type="ARBA" id="ARBA00022559"/>
    </source>
</evidence>
<evidence type="ECO:0000256" key="3">
    <source>
        <dbReference type="ARBA" id="ARBA00012313"/>
    </source>
</evidence>
<dbReference type="PRINTS" id="PR00461">
    <property type="entry name" value="PLPEROXIDASE"/>
</dbReference>
<name>A0AAN9KJ65_CLITE</name>
<evidence type="ECO:0000256" key="14">
    <source>
        <dbReference type="SAM" id="Phobius"/>
    </source>
</evidence>
<keyword evidence="9" id="KW-0408">Iron</keyword>
<organism evidence="16 17">
    <name type="scientific">Clitoria ternatea</name>
    <name type="common">Butterfly pea</name>
    <dbReference type="NCBI Taxonomy" id="43366"/>
    <lineage>
        <taxon>Eukaryota</taxon>
        <taxon>Viridiplantae</taxon>
        <taxon>Streptophyta</taxon>
        <taxon>Embryophyta</taxon>
        <taxon>Tracheophyta</taxon>
        <taxon>Spermatophyta</taxon>
        <taxon>Magnoliopsida</taxon>
        <taxon>eudicotyledons</taxon>
        <taxon>Gunneridae</taxon>
        <taxon>Pentapetalae</taxon>
        <taxon>rosids</taxon>
        <taxon>fabids</taxon>
        <taxon>Fabales</taxon>
        <taxon>Fabaceae</taxon>
        <taxon>Papilionoideae</taxon>
        <taxon>50 kb inversion clade</taxon>
        <taxon>NPAAA clade</taxon>
        <taxon>indigoferoid/millettioid clade</taxon>
        <taxon>Phaseoleae</taxon>
        <taxon>Clitoria</taxon>
    </lineage>
</organism>
<reference evidence="16 17" key="1">
    <citation type="submission" date="2024-01" db="EMBL/GenBank/DDBJ databases">
        <title>The genomes of 5 underutilized Papilionoideae crops provide insights into root nodulation and disease resistance.</title>
        <authorList>
            <person name="Yuan L."/>
        </authorList>
    </citation>
    <scope>NUCLEOTIDE SEQUENCE [LARGE SCALE GENOMIC DNA]</scope>
    <source>
        <strain evidence="16">LY-2023</strain>
        <tissue evidence="16">Leaf</tissue>
    </source>
</reference>
<gene>
    <name evidence="16" type="ORF">RJT34_03288</name>
</gene>
<keyword evidence="14" id="KW-0812">Transmembrane</keyword>
<comment type="cofactor">
    <cofactor evidence="12">
        <name>Ca(2+)</name>
        <dbReference type="ChEBI" id="CHEBI:29108"/>
    </cofactor>
    <text evidence="12">Binds 2 calcium ions per subunit.</text>
</comment>
<evidence type="ECO:0000313" key="16">
    <source>
        <dbReference type="EMBL" id="KAK7318585.1"/>
    </source>
</evidence>
<accession>A0AAN9KJ65</accession>
<evidence type="ECO:0000256" key="12">
    <source>
        <dbReference type="PIRSR" id="PIRSR600823-3"/>
    </source>
</evidence>
<evidence type="ECO:0000256" key="7">
    <source>
        <dbReference type="ARBA" id="ARBA00022837"/>
    </source>
</evidence>
<keyword evidence="4" id="KW-0575">Peroxidase</keyword>
<dbReference type="GO" id="GO:0006979">
    <property type="term" value="P:response to oxidative stress"/>
    <property type="evidence" value="ECO:0007669"/>
    <property type="project" value="InterPro"/>
</dbReference>
<feature type="binding site" evidence="12">
    <location>
        <position position="41"/>
    </location>
    <ligand>
        <name>Ca(2+)</name>
        <dbReference type="ChEBI" id="CHEBI:29108"/>
        <label>1</label>
    </ligand>
</feature>
<proteinExistence type="inferred from homology"/>
<dbReference type="PANTHER" id="PTHR31388">
    <property type="entry name" value="PEROXIDASE 72-RELATED"/>
    <property type="match status" value="1"/>
</dbReference>
<dbReference type="GO" id="GO:0020037">
    <property type="term" value="F:heme binding"/>
    <property type="evidence" value="ECO:0007669"/>
    <property type="project" value="InterPro"/>
</dbReference>
<evidence type="ECO:0000256" key="2">
    <source>
        <dbReference type="ARBA" id="ARBA00001970"/>
    </source>
</evidence>
<dbReference type="GO" id="GO:0140825">
    <property type="term" value="F:lactoperoxidase activity"/>
    <property type="evidence" value="ECO:0007669"/>
    <property type="project" value="UniProtKB-EC"/>
</dbReference>
<keyword evidence="8" id="KW-0560">Oxidoreductase</keyword>
<keyword evidence="6 12" id="KW-0479">Metal-binding</keyword>
<comment type="cofactor">
    <cofactor evidence="2">
        <name>heme b</name>
        <dbReference type="ChEBI" id="CHEBI:60344"/>
    </cofactor>
</comment>
<keyword evidence="7 12" id="KW-0106">Calcium</keyword>
<evidence type="ECO:0000256" key="9">
    <source>
        <dbReference type="ARBA" id="ARBA00023004"/>
    </source>
</evidence>
<dbReference type="InterPro" id="IPR000823">
    <property type="entry name" value="Peroxidase_pln"/>
</dbReference>
<keyword evidence="10" id="KW-0325">Glycoprotein</keyword>
<dbReference type="EC" id="1.11.1.7" evidence="3"/>
<keyword evidence="5" id="KW-0349">Heme</keyword>
<dbReference type="GO" id="GO:0042744">
    <property type="term" value="P:hydrogen peroxide catabolic process"/>
    <property type="evidence" value="ECO:0007669"/>
    <property type="project" value="UniProtKB-KW"/>
</dbReference>
<evidence type="ECO:0000256" key="5">
    <source>
        <dbReference type="ARBA" id="ARBA00022617"/>
    </source>
</evidence>
<dbReference type="Proteomes" id="UP001359559">
    <property type="component" value="Unassembled WGS sequence"/>
</dbReference>
<dbReference type="Gene3D" id="1.10.520.10">
    <property type="match status" value="1"/>
</dbReference>
<dbReference type="EMBL" id="JAYKXN010000001">
    <property type="protein sequence ID" value="KAK7318585.1"/>
    <property type="molecule type" value="Genomic_DNA"/>
</dbReference>
<evidence type="ECO:0000256" key="10">
    <source>
        <dbReference type="ARBA" id="ARBA00023180"/>
    </source>
</evidence>
<dbReference type="GO" id="GO:0046872">
    <property type="term" value="F:metal ion binding"/>
    <property type="evidence" value="ECO:0007669"/>
    <property type="project" value="UniProtKB-KW"/>
</dbReference>
<feature type="domain" description="Plant heme peroxidase family profile" evidence="15">
    <location>
        <begin position="26"/>
        <end position="82"/>
    </location>
</feature>